<reference evidence="8" key="1">
    <citation type="submission" date="2016-10" db="EMBL/GenBank/DDBJ databases">
        <authorList>
            <person name="Varghese N."/>
            <person name="Submissions S."/>
        </authorList>
    </citation>
    <scope>NUCLEOTIDE SEQUENCE [LARGE SCALE GENOMIC DNA]</scope>
    <source>
        <strain evidence="8">DSM 45722</strain>
    </source>
</reference>
<gene>
    <name evidence="7" type="ORF">SAMN03159343_1475</name>
</gene>
<sequence>MTTVLPPATPSAVPAAAPSTAPAGAAALAVALAIRTDLWADRVEYREESRWTSLLDPADVAHAIDPSLHAELHDAQIWLLSWLPGQGTPLHDHGTSAGAFAVARGGLTERVVARGVDGAPRQSTADLAAGRVRFFGAHYVHQVVNTLHEPAVSVHVYAPRLTLMNTYRIDESGLVRVGTERAGVDW</sequence>
<feature type="binding site" evidence="6">
    <location>
        <position position="91"/>
    </location>
    <ligand>
        <name>Fe cation</name>
        <dbReference type="ChEBI" id="CHEBI:24875"/>
        <note>catalytic</note>
    </ligand>
</feature>
<organism evidence="7 8">
    <name type="scientific">Klenkia marina</name>
    <dbReference type="NCBI Taxonomy" id="1960309"/>
    <lineage>
        <taxon>Bacteria</taxon>
        <taxon>Bacillati</taxon>
        <taxon>Actinomycetota</taxon>
        <taxon>Actinomycetes</taxon>
        <taxon>Geodermatophilales</taxon>
        <taxon>Geodermatophilaceae</taxon>
        <taxon>Klenkia</taxon>
    </lineage>
</organism>
<evidence type="ECO:0000256" key="3">
    <source>
        <dbReference type="ARBA" id="ARBA00022964"/>
    </source>
</evidence>
<dbReference type="PANTHER" id="PTHR12918">
    <property type="entry name" value="CYSTEINE DIOXYGENASE"/>
    <property type="match status" value="1"/>
</dbReference>
<evidence type="ECO:0000313" key="8">
    <source>
        <dbReference type="Proteomes" id="UP000198981"/>
    </source>
</evidence>
<dbReference type="InterPro" id="IPR010300">
    <property type="entry name" value="CDO_1"/>
</dbReference>
<dbReference type="EMBL" id="FMUH01000002">
    <property type="protein sequence ID" value="SCX44790.1"/>
    <property type="molecule type" value="Genomic_DNA"/>
</dbReference>
<dbReference type="GO" id="GO:0016702">
    <property type="term" value="F:oxidoreductase activity, acting on single donors with incorporation of molecular oxygen, incorporation of two atoms of oxygen"/>
    <property type="evidence" value="ECO:0007669"/>
    <property type="project" value="InterPro"/>
</dbReference>
<feature type="binding site" evidence="6">
    <location>
        <position position="93"/>
    </location>
    <ligand>
        <name>Fe cation</name>
        <dbReference type="ChEBI" id="CHEBI:24875"/>
        <note>catalytic</note>
    </ligand>
</feature>
<evidence type="ECO:0000256" key="1">
    <source>
        <dbReference type="ARBA" id="ARBA00006622"/>
    </source>
</evidence>
<dbReference type="PANTHER" id="PTHR12918:SF1">
    <property type="entry name" value="CYSTEINE DIOXYGENASE TYPE 1"/>
    <property type="match status" value="1"/>
</dbReference>
<dbReference type="AlphaFoldDB" id="A0A1G4XUS7"/>
<accession>A0A1G4XUS7</accession>
<evidence type="ECO:0000256" key="2">
    <source>
        <dbReference type="ARBA" id="ARBA00022723"/>
    </source>
</evidence>
<protein>
    <submittedName>
        <fullName evidence="7">Cysteine dioxygenase type I</fullName>
    </submittedName>
</protein>
<keyword evidence="2 6" id="KW-0479">Metal-binding</keyword>
<dbReference type="Gene3D" id="2.60.120.10">
    <property type="entry name" value="Jelly Rolls"/>
    <property type="match status" value="1"/>
</dbReference>
<name>A0A1G4XUS7_9ACTN</name>
<dbReference type="GO" id="GO:0008198">
    <property type="term" value="F:ferrous iron binding"/>
    <property type="evidence" value="ECO:0007669"/>
    <property type="project" value="TreeGrafter"/>
</dbReference>
<keyword evidence="3 7" id="KW-0223">Dioxygenase</keyword>
<dbReference type="SUPFAM" id="SSF51182">
    <property type="entry name" value="RmlC-like cupins"/>
    <property type="match status" value="1"/>
</dbReference>
<keyword evidence="8" id="KW-1185">Reference proteome</keyword>
<keyword evidence="5 6" id="KW-0408">Iron</keyword>
<keyword evidence="4" id="KW-0560">Oxidoreductase</keyword>
<dbReference type="InterPro" id="IPR011051">
    <property type="entry name" value="RmlC_Cupin_sf"/>
</dbReference>
<proteinExistence type="inferred from homology"/>
<dbReference type="CDD" id="cd10548">
    <property type="entry name" value="cupin_CDO"/>
    <property type="match status" value="1"/>
</dbReference>
<evidence type="ECO:0000256" key="5">
    <source>
        <dbReference type="ARBA" id="ARBA00023004"/>
    </source>
</evidence>
<dbReference type="OrthoDB" id="4217976at2"/>
<dbReference type="InterPro" id="IPR014710">
    <property type="entry name" value="RmlC-like_jellyroll"/>
</dbReference>
<evidence type="ECO:0000256" key="4">
    <source>
        <dbReference type="ARBA" id="ARBA00023002"/>
    </source>
</evidence>
<dbReference type="STRING" id="1960309.SAMN03159343_1475"/>
<dbReference type="Proteomes" id="UP000198981">
    <property type="component" value="Unassembled WGS sequence"/>
</dbReference>
<evidence type="ECO:0000256" key="6">
    <source>
        <dbReference type="PIRSR" id="PIRSR610300-51"/>
    </source>
</evidence>
<dbReference type="Pfam" id="PF05995">
    <property type="entry name" value="CDO_I"/>
    <property type="match status" value="1"/>
</dbReference>
<dbReference type="RefSeq" id="WP_092801710.1">
    <property type="nucleotide sequence ID" value="NZ_FMUH01000002.1"/>
</dbReference>
<evidence type="ECO:0000313" key="7">
    <source>
        <dbReference type="EMBL" id="SCX44790.1"/>
    </source>
</evidence>
<feature type="binding site" evidence="6">
    <location>
        <position position="141"/>
    </location>
    <ligand>
        <name>Fe cation</name>
        <dbReference type="ChEBI" id="CHEBI:24875"/>
        <note>catalytic</note>
    </ligand>
</feature>
<comment type="similarity">
    <text evidence="1">Belongs to the cysteine dioxygenase family.</text>
</comment>